<keyword evidence="3" id="KW-1185">Reference proteome</keyword>
<dbReference type="Proteomes" id="UP000828390">
    <property type="component" value="Unassembled WGS sequence"/>
</dbReference>
<reference evidence="2" key="2">
    <citation type="submission" date="2020-11" db="EMBL/GenBank/DDBJ databases">
        <authorList>
            <person name="McCartney M.A."/>
            <person name="Auch B."/>
            <person name="Kono T."/>
            <person name="Mallez S."/>
            <person name="Becker A."/>
            <person name="Gohl D.M."/>
            <person name="Silverstein K.A.T."/>
            <person name="Koren S."/>
            <person name="Bechman K.B."/>
            <person name="Herman A."/>
            <person name="Abrahante J.E."/>
            <person name="Garbe J."/>
        </authorList>
    </citation>
    <scope>NUCLEOTIDE SEQUENCE</scope>
    <source>
        <strain evidence="2">Duluth1</strain>
        <tissue evidence="2">Whole animal</tissue>
    </source>
</reference>
<feature type="region of interest" description="Disordered" evidence="1">
    <location>
        <begin position="1"/>
        <end position="28"/>
    </location>
</feature>
<evidence type="ECO:0000256" key="1">
    <source>
        <dbReference type="SAM" id="MobiDB-lite"/>
    </source>
</evidence>
<dbReference type="AlphaFoldDB" id="A0A9D4LYN6"/>
<accession>A0A9D4LYN6</accession>
<proteinExistence type="predicted"/>
<sequence>MQLRLQRECSRIAPQSPSQQNPCPELSANDSRTHIQGYQLIFVEFSDKGKYVYVVKDTTVCEITKGPNKYNLSCWHSRERRYKDEKVVGFLKKASWSTSESGV</sequence>
<dbReference type="EMBL" id="JAIWYP010000002">
    <property type="protein sequence ID" value="KAH3867590.1"/>
    <property type="molecule type" value="Genomic_DNA"/>
</dbReference>
<protein>
    <submittedName>
        <fullName evidence="2">Uncharacterized protein</fullName>
    </submittedName>
</protein>
<evidence type="ECO:0000313" key="2">
    <source>
        <dbReference type="EMBL" id="KAH3867590.1"/>
    </source>
</evidence>
<feature type="compositionally biased region" description="Basic and acidic residues" evidence="1">
    <location>
        <begin position="1"/>
        <end position="10"/>
    </location>
</feature>
<name>A0A9D4LYN6_DREPO</name>
<comment type="caution">
    <text evidence="2">The sequence shown here is derived from an EMBL/GenBank/DDBJ whole genome shotgun (WGS) entry which is preliminary data.</text>
</comment>
<gene>
    <name evidence="2" type="ORF">DPMN_030722</name>
</gene>
<feature type="compositionally biased region" description="Polar residues" evidence="1">
    <location>
        <begin position="13"/>
        <end position="28"/>
    </location>
</feature>
<reference evidence="2" key="1">
    <citation type="journal article" date="2019" name="bioRxiv">
        <title>The Genome of the Zebra Mussel, Dreissena polymorpha: A Resource for Invasive Species Research.</title>
        <authorList>
            <person name="McCartney M.A."/>
            <person name="Auch B."/>
            <person name="Kono T."/>
            <person name="Mallez S."/>
            <person name="Zhang Y."/>
            <person name="Obille A."/>
            <person name="Becker A."/>
            <person name="Abrahante J.E."/>
            <person name="Garbe J."/>
            <person name="Badalamenti J.P."/>
            <person name="Herman A."/>
            <person name="Mangelson H."/>
            <person name="Liachko I."/>
            <person name="Sullivan S."/>
            <person name="Sone E.D."/>
            <person name="Koren S."/>
            <person name="Silverstein K.A.T."/>
            <person name="Beckman K.B."/>
            <person name="Gohl D.M."/>
        </authorList>
    </citation>
    <scope>NUCLEOTIDE SEQUENCE</scope>
    <source>
        <strain evidence="2">Duluth1</strain>
        <tissue evidence="2">Whole animal</tissue>
    </source>
</reference>
<evidence type="ECO:0000313" key="3">
    <source>
        <dbReference type="Proteomes" id="UP000828390"/>
    </source>
</evidence>
<organism evidence="2 3">
    <name type="scientific">Dreissena polymorpha</name>
    <name type="common">Zebra mussel</name>
    <name type="synonym">Mytilus polymorpha</name>
    <dbReference type="NCBI Taxonomy" id="45954"/>
    <lineage>
        <taxon>Eukaryota</taxon>
        <taxon>Metazoa</taxon>
        <taxon>Spiralia</taxon>
        <taxon>Lophotrochozoa</taxon>
        <taxon>Mollusca</taxon>
        <taxon>Bivalvia</taxon>
        <taxon>Autobranchia</taxon>
        <taxon>Heteroconchia</taxon>
        <taxon>Euheterodonta</taxon>
        <taxon>Imparidentia</taxon>
        <taxon>Neoheterodontei</taxon>
        <taxon>Myida</taxon>
        <taxon>Dreissenoidea</taxon>
        <taxon>Dreissenidae</taxon>
        <taxon>Dreissena</taxon>
    </lineage>
</organism>